<dbReference type="Pfam" id="PF13935">
    <property type="entry name" value="Ead_Ea22"/>
    <property type="match status" value="1"/>
</dbReference>
<dbReference type="AlphaFoldDB" id="A0A0D7SWM0"/>
<protein>
    <submittedName>
        <fullName evidence="1">Ead/Ea22-like family protein</fullName>
    </submittedName>
</protein>
<proteinExistence type="predicted"/>
<name>A0A0D7SWM0_ACIBA</name>
<comment type="caution">
    <text evidence="2">The sequence shown here is derived from an EMBL/GenBank/DDBJ whole genome shotgun (WGS) entry which is preliminary data.</text>
</comment>
<evidence type="ECO:0000313" key="2">
    <source>
        <dbReference type="EMBL" id="PQL81573.1"/>
    </source>
</evidence>
<dbReference type="EMBL" id="VMBB01000013">
    <property type="protein sequence ID" value="MDR8260896.1"/>
    <property type="molecule type" value="Genomic_DNA"/>
</dbReference>
<dbReference type="RefSeq" id="WP_000805204.1">
    <property type="nucleotide sequence ID" value="NZ_AP031577.1"/>
</dbReference>
<evidence type="ECO:0000313" key="1">
    <source>
        <dbReference type="EMBL" id="MDR8260896.1"/>
    </source>
</evidence>
<accession>A0A0D7SWM0</accession>
<gene>
    <name evidence="2" type="ORF">CV954_015330</name>
    <name evidence="1" type="ORF">FPK87_10505</name>
</gene>
<reference evidence="2 3" key="1">
    <citation type="submission" date="2018-02" db="EMBL/GenBank/DDBJ databases">
        <title>Acinetobacter baumanii whole genome sequence.</title>
        <authorList>
            <person name="Qasim Z.J."/>
        </authorList>
    </citation>
    <scope>NUCLEOTIDE SEQUENCE [LARGE SCALE GENOMIC DNA]</scope>
    <source>
        <strain evidence="2 3">ZQ8</strain>
    </source>
</reference>
<reference evidence="1" key="2">
    <citation type="submission" date="2019-07" db="EMBL/GenBank/DDBJ databases">
        <title>Biological characteristics of mucoid Acinetobacter baumannii from a general hospital in China.</title>
        <authorList>
            <person name="Hua X."/>
            <person name="Yu Y."/>
        </authorList>
    </citation>
    <scope>NUCLEOTIDE SEQUENCE [LARGE SCALE GENOMIC DNA]</scope>
    <source>
        <strain evidence="1">N41</strain>
    </source>
</reference>
<dbReference type="InterPro" id="IPR025153">
    <property type="entry name" value="Ead_Ea22"/>
</dbReference>
<dbReference type="Proteomes" id="UP000233757">
    <property type="component" value="Unassembled WGS sequence"/>
</dbReference>
<evidence type="ECO:0000313" key="3">
    <source>
        <dbReference type="Proteomes" id="UP000233757"/>
    </source>
</evidence>
<sequence length="342" mass="38970">MKPTLFTPETWAEFTQQLKNSWEKDNAGTDSPIFVVQEKKIVWGLDPASDSVEITNIVDADDESTYKSIDDFFESLKATDKHALNGLAIEEEDELFLDVKASTQINILSDWNERNIHICHGKYFWEDVNCHLTRSAADAFIKRKSHDFGELRVFVKSLYWCEEFKNLLNAIISGEVGLTSIDDDNILNVLGPIEPKADKEINSTQAKKSAKKANNKEENWTRYHNDKPVESPLAGLIEKLKKTKTADAANSLIEETKDWASEDQKSFLTELNKHLVIIAGQSKENISISERVKRATDLTTLDAIEIDISEADERIQEPLMELVIKRRKELEVENNFLLESPQ</sequence>
<dbReference type="EMBL" id="PHJU02000033">
    <property type="protein sequence ID" value="PQL81573.1"/>
    <property type="molecule type" value="Genomic_DNA"/>
</dbReference>
<organism evidence="2 3">
    <name type="scientific">Acinetobacter baumannii</name>
    <dbReference type="NCBI Taxonomy" id="470"/>
    <lineage>
        <taxon>Bacteria</taxon>
        <taxon>Pseudomonadati</taxon>
        <taxon>Pseudomonadota</taxon>
        <taxon>Gammaproteobacteria</taxon>
        <taxon>Moraxellales</taxon>
        <taxon>Moraxellaceae</taxon>
        <taxon>Acinetobacter</taxon>
        <taxon>Acinetobacter calcoaceticus/baumannii complex</taxon>
    </lineage>
</organism>